<feature type="transmembrane region" description="Helical" evidence="4">
    <location>
        <begin position="481"/>
        <end position="507"/>
    </location>
</feature>
<dbReference type="Pfam" id="PF00201">
    <property type="entry name" value="UDPGT"/>
    <property type="match status" value="1"/>
</dbReference>
<evidence type="ECO:0000256" key="2">
    <source>
        <dbReference type="ARBA" id="ARBA00022676"/>
    </source>
</evidence>
<feature type="chain" id="PRO_5035434465" description="UDP-glucuronosyltransferase" evidence="5">
    <location>
        <begin position="21"/>
        <end position="522"/>
    </location>
</feature>
<keyword evidence="4" id="KW-0472">Membrane</keyword>
<dbReference type="CDD" id="cd03784">
    <property type="entry name" value="GT1_Gtf-like"/>
    <property type="match status" value="1"/>
</dbReference>
<comment type="similarity">
    <text evidence="1">Belongs to the UDP-glycosyltransferase family.</text>
</comment>
<name>A0A8K0CFM7_IGNLU</name>
<dbReference type="OrthoDB" id="5835829at2759"/>
<keyword evidence="3" id="KW-0808">Transferase</keyword>
<dbReference type="GO" id="GO:0008194">
    <property type="term" value="F:UDP-glycosyltransferase activity"/>
    <property type="evidence" value="ECO:0007669"/>
    <property type="project" value="InterPro"/>
</dbReference>
<protein>
    <recommendedName>
        <fullName evidence="8">UDP-glucuronosyltransferase</fullName>
    </recommendedName>
</protein>
<keyword evidence="7" id="KW-1185">Reference proteome</keyword>
<evidence type="ECO:0000313" key="6">
    <source>
        <dbReference type="EMBL" id="KAF2886449.1"/>
    </source>
</evidence>
<sequence length="522" mass="60046">MNFKIIITLIVAFIANSVFSANILYVTPVASPSHHVWNRVLAFGLIERGHNVTMLTHDAEKDPLPKNFTIILLEGIYQKRNASLDIDALLSQTPMSNVPDMYNWGLYVCKHDITTKGLATLLNYPADFKFDLIVFDVTLGQCLYPLIERFRDPPVVAVTPFLLPPVLLRTFGNNLYSSYMPFYNSQFTNIMSFKERLLNFIYVYYELIYRNYVFLSRATEIAKKRFGENIRSLEETERKMGMLLCNIDIMLDYPIALPPNIIPIGGLQVKAPKELPKDLQEILDKAEHGAILFSLGTNLRADNLDLNKRKAFLDAFARIPQIVLWKFGSNITEDLPKNVIIRNWLPQNDILGHPNLKLFISHVGTLSTQEAIYHGIPILGMPIFSDQKVNIAKMEHRMLAIYVDIKNISFEIMYEKLIEMLNNPIYYNNVKKVSELYRDQPQAALDRALFWIEHVLRHGTAEHLVSVARDMPSYKINNLDVLAVLALCLTLLYSFVMLILTGLRFILTFRRQNKKQKISKTK</sequence>
<dbReference type="InterPro" id="IPR002213">
    <property type="entry name" value="UDP_glucos_trans"/>
</dbReference>
<dbReference type="Proteomes" id="UP000801492">
    <property type="component" value="Unassembled WGS sequence"/>
</dbReference>
<dbReference type="Gene3D" id="3.40.50.2000">
    <property type="entry name" value="Glycogen Phosphorylase B"/>
    <property type="match status" value="1"/>
</dbReference>
<keyword evidence="4" id="KW-0812">Transmembrane</keyword>
<accession>A0A8K0CFM7</accession>
<dbReference type="FunFam" id="3.40.50.2000:FF:000050">
    <property type="entry name" value="UDP-glucuronosyltransferase"/>
    <property type="match status" value="1"/>
</dbReference>
<dbReference type="InterPro" id="IPR050271">
    <property type="entry name" value="UDP-glycosyltransferase"/>
</dbReference>
<dbReference type="PANTHER" id="PTHR48043">
    <property type="entry name" value="EG:EG0003.4 PROTEIN-RELATED"/>
    <property type="match status" value="1"/>
</dbReference>
<reference evidence="6" key="1">
    <citation type="submission" date="2019-08" db="EMBL/GenBank/DDBJ databases">
        <title>The genome of the North American firefly Photinus pyralis.</title>
        <authorList>
            <consortium name="Photinus pyralis genome working group"/>
            <person name="Fallon T.R."/>
            <person name="Sander Lower S.E."/>
            <person name="Weng J.-K."/>
        </authorList>
    </citation>
    <scope>NUCLEOTIDE SEQUENCE</scope>
    <source>
        <strain evidence="6">TRF0915ILg1</strain>
        <tissue evidence="6">Whole body</tissue>
    </source>
</reference>
<evidence type="ECO:0000313" key="7">
    <source>
        <dbReference type="Proteomes" id="UP000801492"/>
    </source>
</evidence>
<comment type="caution">
    <text evidence="6">The sequence shown here is derived from an EMBL/GenBank/DDBJ whole genome shotgun (WGS) entry which is preliminary data.</text>
</comment>
<evidence type="ECO:0000256" key="5">
    <source>
        <dbReference type="SAM" id="SignalP"/>
    </source>
</evidence>
<organism evidence="6 7">
    <name type="scientific">Ignelater luminosus</name>
    <name type="common">Cucubano</name>
    <name type="synonym">Pyrophorus luminosus</name>
    <dbReference type="NCBI Taxonomy" id="2038154"/>
    <lineage>
        <taxon>Eukaryota</taxon>
        <taxon>Metazoa</taxon>
        <taxon>Ecdysozoa</taxon>
        <taxon>Arthropoda</taxon>
        <taxon>Hexapoda</taxon>
        <taxon>Insecta</taxon>
        <taxon>Pterygota</taxon>
        <taxon>Neoptera</taxon>
        <taxon>Endopterygota</taxon>
        <taxon>Coleoptera</taxon>
        <taxon>Polyphaga</taxon>
        <taxon>Elateriformia</taxon>
        <taxon>Elateroidea</taxon>
        <taxon>Elateridae</taxon>
        <taxon>Agrypninae</taxon>
        <taxon>Pyrophorini</taxon>
        <taxon>Ignelater</taxon>
    </lineage>
</organism>
<keyword evidence="2" id="KW-0328">Glycosyltransferase</keyword>
<keyword evidence="5" id="KW-0732">Signal</keyword>
<dbReference type="SUPFAM" id="SSF53756">
    <property type="entry name" value="UDP-Glycosyltransferase/glycogen phosphorylase"/>
    <property type="match status" value="1"/>
</dbReference>
<proteinExistence type="inferred from homology"/>
<feature type="signal peptide" evidence="5">
    <location>
        <begin position="1"/>
        <end position="20"/>
    </location>
</feature>
<evidence type="ECO:0000256" key="4">
    <source>
        <dbReference type="SAM" id="Phobius"/>
    </source>
</evidence>
<dbReference type="AlphaFoldDB" id="A0A8K0CFM7"/>
<evidence type="ECO:0000256" key="1">
    <source>
        <dbReference type="ARBA" id="ARBA00009995"/>
    </source>
</evidence>
<evidence type="ECO:0000256" key="3">
    <source>
        <dbReference type="ARBA" id="ARBA00022679"/>
    </source>
</evidence>
<gene>
    <name evidence="6" type="ORF">ILUMI_19724</name>
</gene>
<dbReference type="EMBL" id="VTPC01087631">
    <property type="protein sequence ID" value="KAF2886449.1"/>
    <property type="molecule type" value="Genomic_DNA"/>
</dbReference>
<keyword evidence="4" id="KW-1133">Transmembrane helix</keyword>
<dbReference type="PANTHER" id="PTHR48043:SF159">
    <property type="entry name" value="EG:EG0003.4 PROTEIN-RELATED"/>
    <property type="match status" value="1"/>
</dbReference>
<evidence type="ECO:0008006" key="8">
    <source>
        <dbReference type="Google" id="ProtNLM"/>
    </source>
</evidence>